<name>A0A0P7Y584_9HYPH</name>
<evidence type="ECO:0000256" key="4">
    <source>
        <dbReference type="ARBA" id="ARBA00022723"/>
    </source>
</evidence>
<organism evidence="9 11">
    <name type="scientific">Saliniramus fredricksonii</name>
    <dbReference type="NCBI Taxonomy" id="1653334"/>
    <lineage>
        <taxon>Bacteria</taxon>
        <taxon>Pseudomonadati</taxon>
        <taxon>Pseudomonadota</taxon>
        <taxon>Alphaproteobacteria</taxon>
        <taxon>Hyphomicrobiales</taxon>
        <taxon>Salinarimonadaceae</taxon>
        <taxon>Saliniramus</taxon>
    </lineage>
</organism>
<dbReference type="STRING" id="1653334.GA0071312_0428"/>
<evidence type="ECO:0000256" key="1">
    <source>
        <dbReference type="ARBA" id="ARBA00004196"/>
    </source>
</evidence>
<evidence type="ECO:0000313" key="12">
    <source>
        <dbReference type="Proteomes" id="UP000182800"/>
    </source>
</evidence>
<reference evidence="9 11" key="1">
    <citation type="submission" date="2015-09" db="EMBL/GenBank/DDBJ databases">
        <title>Identification and resolution of microdiversity through metagenomic sequencing of parallel consortia.</title>
        <authorList>
            <person name="Nelson W.C."/>
            <person name="Romine M.F."/>
            <person name="Lindemann S.R."/>
        </authorList>
    </citation>
    <scope>NUCLEOTIDE SEQUENCE [LARGE SCALE GENOMIC DNA]</scope>
    <source>
        <strain evidence="9">HL-109</strain>
    </source>
</reference>
<feature type="compositionally biased region" description="Basic and acidic residues" evidence="7">
    <location>
        <begin position="120"/>
        <end position="208"/>
    </location>
</feature>
<keyword evidence="4" id="KW-0479">Metal-binding</keyword>
<feature type="region of interest" description="Disordered" evidence="7">
    <location>
        <begin position="113"/>
        <end position="208"/>
    </location>
</feature>
<dbReference type="InterPro" id="IPR050492">
    <property type="entry name" value="Bact_metal-bind_prot9"/>
</dbReference>
<comment type="caution">
    <text evidence="9">The sequence shown here is derived from an EMBL/GenBank/DDBJ whole genome shotgun (WGS) entry which is preliminary data.</text>
</comment>
<keyword evidence="12" id="KW-1185">Reference proteome</keyword>
<dbReference type="RefSeq" id="WP_074443423.1">
    <property type="nucleotide sequence ID" value="NZ_FMBM01000001.1"/>
</dbReference>
<feature type="signal peptide" evidence="8">
    <location>
        <begin position="1"/>
        <end position="26"/>
    </location>
</feature>
<dbReference type="EMBL" id="FMBM01000001">
    <property type="protein sequence ID" value="SCC78676.1"/>
    <property type="molecule type" value="Genomic_DNA"/>
</dbReference>
<evidence type="ECO:0000256" key="5">
    <source>
        <dbReference type="ARBA" id="ARBA00022729"/>
    </source>
</evidence>
<sequence>MLHRRNIITLLAGTMLVGASSIPALAQERIQAVATFSIVGDIVGKVGGERLDVTTLVGPDGDGHVYSPSPADARRLAEGDIVFTNGLLYEGWIDRLIASSGTQAPVVAVADNIDAIPDGGHGDAHDDHGHDDHGHDHDDHGHDHDHDHDGHEHDHGHDHDDHDDHGHDDHDHGHDDHGHDDHGHDDHGHDDHGHDDHGHDDHVHGEFDPHAWQDVGNVKVYVANIRDALIAHDPDGAELYSSNAEAYITELAALDAEIREAVAALPEGALVITSHDAFRYFTHAYDLEFDAPLGTSTEVEATARDVARLIGTIRANDIRAVFAESLTDARLIEQIAREAGVPVAGTLYSDALSPPDGPAGTYIDMMRHNISLISEGLGS</sequence>
<accession>A0A0P7Y584</accession>
<reference evidence="10 12" key="2">
    <citation type="submission" date="2016-08" db="EMBL/GenBank/DDBJ databases">
        <authorList>
            <person name="Varghese N."/>
            <person name="Submissions Spin"/>
        </authorList>
    </citation>
    <scope>NUCLEOTIDE SEQUENCE [LARGE SCALE GENOMIC DNA]</scope>
    <source>
        <strain evidence="10 12">HL-109</strain>
    </source>
</reference>
<evidence type="ECO:0000313" key="9">
    <source>
        <dbReference type="EMBL" id="KPQ12097.1"/>
    </source>
</evidence>
<dbReference type="AlphaFoldDB" id="A0A0P7Y584"/>
<dbReference type="PANTHER" id="PTHR42953">
    <property type="entry name" value="HIGH-AFFINITY ZINC UPTAKE SYSTEM PROTEIN ZNUA-RELATED"/>
    <property type="match status" value="1"/>
</dbReference>
<feature type="chain" id="PRO_5006145967" evidence="8">
    <location>
        <begin position="27"/>
        <end position="379"/>
    </location>
</feature>
<evidence type="ECO:0000256" key="3">
    <source>
        <dbReference type="ARBA" id="ARBA00022448"/>
    </source>
</evidence>
<evidence type="ECO:0000313" key="11">
    <source>
        <dbReference type="Proteomes" id="UP000050497"/>
    </source>
</evidence>
<dbReference type="PANTHER" id="PTHR42953:SF1">
    <property type="entry name" value="METAL-BINDING PROTEIN HI_0362-RELATED"/>
    <property type="match status" value="1"/>
</dbReference>
<keyword evidence="5 8" id="KW-0732">Signal</keyword>
<dbReference type="Gene3D" id="3.40.50.1980">
    <property type="entry name" value="Nitrogenase molybdenum iron protein domain"/>
    <property type="match status" value="3"/>
</dbReference>
<gene>
    <name evidence="9" type="primary">znuA</name>
    <name evidence="10" type="ORF">GA0071312_0428</name>
    <name evidence="9" type="ORF">HLUCCO17_02760</name>
</gene>
<dbReference type="Proteomes" id="UP000182800">
    <property type="component" value="Unassembled WGS sequence"/>
</dbReference>
<protein>
    <submittedName>
        <fullName evidence="9">ABC-type zinc uptake system substrate-binding component ZnuA</fullName>
    </submittedName>
    <submittedName>
        <fullName evidence="10">Zinc/manganese transport system substrate-binding protein</fullName>
    </submittedName>
</protein>
<keyword evidence="3 6" id="KW-0813">Transport</keyword>
<dbReference type="InterPro" id="IPR006129">
    <property type="entry name" value="AdhesinB"/>
</dbReference>
<dbReference type="Proteomes" id="UP000050497">
    <property type="component" value="Unassembled WGS sequence"/>
</dbReference>
<dbReference type="InterPro" id="IPR006128">
    <property type="entry name" value="Lipoprotein_PsaA-like"/>
</dbReference>
<evidence type="ECO:0000256" key="2">
    <source>
        <dbReference type="ARBA" id="ARBA00011028"/>
    </source>
</evidence>
<evidence type="ECO:0000313" key="10">
    <source>
        <dbReference type="EMBL" id="SCC78676.1"/>
    </source>
</evidence>
<evidence type="ECO:0000256" key="6">
    <source>
        <dbReference type="RuleBase" id="RU003512"/>
    </source>
</evidence>
<dbReference type="PRINTS" id="PR00691">
    <property type="entry name" value="ADHESINB"/>
</dbReference>
<dbReference type="PATRIC" id="fig|1653334.4.peg.3153"/>
<evidence type="ECO:0000256" key="7">
    <source>
        <dbReference type="SAM" id="MobiDB-lite"/>
    </source>
</evidence>
<dbReference type="InterPro" id="IPR006127">
    <property type="entry name" value="ZnuA-like"/>
</dbReference>
<evidence type="ECO:0000256" key="8">
    <source>
        <dbReference type="SAM" id="SignalP"/>
    </source>
</evidence>
<dbReference type="GO" id="GO:0046872">
    <property type="term" value="F:metal ion binding"/>
    <property type="evidence" value="ECO:0007669"/>
    <property type="project" value="UniProtKB-KW"/>
</dbReference>
<dbReference type="EMBL" id="LJSX01000003">
    <property type="protein sequence ID" value="KPQ12097.1"/>
    <property type="molecule type" value="Genomic_DNA"/>
</dbReference>
<dbReference type="GO" id="GO:0030001">
    <property type="term" value="P:metal ion transport"/>
    <property type="evidence" value="ECO:0007669"/>
    <property type="project" value="InterPro"/>
</dbReference>
<dbReference type="SUPFAM" id="SSF53807">
    <property type="entry name" value="Helical backbone' metal receptor"/>
    <property type="match status" value="1"/>
</dbReference>
<comment type="similarity">
    <text evidence="2 6">Belongs to the bacterial solute-binding protein 9 family.</text>
</comment>
<dbReference type="GO" id="GO:0007155">
    <property type="term" value="P:cell adhesion"/>
    <property type="evidence" value="ECO:0007669"/>
    <property type="project" value="InterPro"/>
</dbReference>
<comment type="subcellular location">
    <subcellularLocation>
        <location evidence="1">Cell envelope</location>
    </subcellularLocation>
</comment>
<dbReference type="GO" id="GO:0030313">
    <property type="term" value="C:cell envelope"/>
    <property type="evidence" value="ECO:0007669"/>
    <property type="project" value="UniProtKB-SubCell"/>
</dbReference>
<dbReference type="PRINTS" id="PR00690">
    <property type="entry name" value="ADHESNFAMILY"/>
</dbReference>
<dbReference type="Pfam" id="PF01297">
    <property type="entry name" value="ZnuA"/>
    <property type="match status" value="1"/>
</dbReference>
<proteinExistence type="inferred from homology"/>
<dbReference type="OrthoDB" id="9793396at2"/>